<protein>
    <submittedName>
        <fullName evidence="1">Uncharacterized protein</fullName>
    </submittedName>
</protein>
<name>A0A378VXU1_NEIGO</name>
<reference evidence="1" key="1">
    <citation type="submission" date="2018-06" db="EMBL/GenBank/DDBJ databases">
        <authorList>
            <consortium name="Pathogen Informatics"/>
            <person name="Doyle S."/>
        </authorList>
    </citation>
    <scope>NUCLEOTIDE SEQUENCE [LARGE SCALE GENOMIC DNA]</scope>
    <source>
        <strain evidence="1">NCTC11421</strain>
    </source>
</reference>
<dbReference type="AlphaFoldDB" id="A0A378VXU1"/>
<gene>
    <name evidence="1" type="ORF">NCTC11421_02007</name>
</gene>
<accession>A0A378VXU1</accession>
<organism evidence="1">
    <name type="scientific">Neisseria gonorrhoeae</name>
    <dbReference type="NCBI Taxonomy" id="485"/>
    <lineage>
        <taxon>Bacteria</taxon>
        <taxon>Pseudomonadati</taxon>
        <taxon>Pseudomonadota</taxon>
        <taxon>Betaproteobacteria</taxon>
        <taxon>Neisseriales</taxon>
        <taxon>Neisseriaceae</taxon>
        <taxon>Neisseria</taxon>
    </lineage>
</organism>
<sequence length="62" mass="6853">MSKARGRITSYTVDRIPHACPISIMRPVQPLRIGHFFLIIADEIMKMLGQCAAVQLAVDNGT</sequence>
<dbReference type="EMBL" id="UGRI01000001">
    <property type="protein sequence ID" value="SUA24017.1"/>
    <property type="molecule type" value="Genomic_DNA"/>
</dbReference>
<evidence type="ECO:0000313" key="1">
    <source>
        <dbReference type="EMBL" id="SUA24017.1"/>
    </source>
</evidence>
<proteinExistence type="predicted"/>